<evidence type="ECO:0000313" key="1">
    <source>
        <dbReference type="EMBL" id="KAJ7987943.1"/>
    </source>
</evidence>
<reference evidence="1" key="1">
    <citation type="submission" date="2021-05" db="EMBL/GenBank/DDBJ databases">
        <authorList>
            <person name="Pan Q."/>
            <person name="Jouanno E."/>
            <person name="Zahm M."/>
            <person name="Klopp C."/>
            <person name="Cabau C."/>
            <person name="Louis A."/>
            <person name="Berthelot C."/>
            <person name="Parey E."/>
            <person name="Roest Crollius H."/>
            <person name="Montfort J."/>
            <person name="Robinson-Rechavi M."/>
            <person name="Bouchez O."/>
            <person name="Lampietro C."/>
            <person name="Lopez Roques C."/>
            <person name="Donnadieu C."/>
            <person name="Postlethwait J."/>
            <person name="Bobe J."/>
            <person name="Dillon D."/>
            <person name="Chandos A."/>
            <person name="von Hippel F."/>
            <person name="Guiguen Y."/>
        </authorList>
    </citation>
    <scope>NUCLEOTIDE SEQUENCE</scope>
    <source>
        <strain evidence="1">YG-Jan2019</strain>
    </source>
</reference>
<dbReference type="Proteomes" id="UP001157502">
    <property type="component" value="Chromosome 31"/>
</dbReference>
<evidence type="ECO:0000313" key="2">
    <source>
        <dbReference type="Proteomes" id="UP001157502"/>
    </source>
</evidence>
<comment type="caution">
    <text evidence="1">The sequence shown here is derived from an EMBL/GenBank/DDBJ whole genome shotgun (WGS) entry which is preliminary data.</text>
</comment>
<sequence length="164" mass="18813">MTEKADYLEGQTRGNNLVVDGIPEAQNESWKETEDKVRYVINEKLHLDSSQMVIERAHRTGNPSGYSGKRGLSLVKFLRYKDKMAVLRKTKDLKGTNIYVNEDYTEAVRQKHKELIPAMKAARERGDIAYIRHDKLIVHPTAQKQEDTKSTNSQELEPRAGSRD</sequence>
<keyword evidence="2" id="KW-1185">Reference proteome</keyword>
<name>A0ACC2F988_DALPE</name>
<proteinExistence type="predicted"/>
<protein>
    <submittedName>
        <fullName evidence="1">Uncharacterized protein</fullName>
    </submittedName>
</protein>
<accession>A0ACC2F988</accession>
<organism evidence="1 2">
    <name type="scientific">Dallia pectoralis</name>
    <name type="common">Alaska blackfish</name>
    <dbReference type="NCBI Taxonomy" id="75939"/>
    <lineage>
        <taxon>Eukaryota</taxon>
        <taxon>Metazoa</taxon>
        <taxon>Chordata</taxon>
        <taxon>Craniata</taxon>
        <taxon>Vertebrata</taxon>
        <taxon>Euteleostomi</taxon>
        <taxon>Actinopterygii</taxon>
        <taxon>Neopterygii</taxon>
        <taxon>Teleostei</taxon>
        <taxon>Protacanthopterygii</taxon>
        <taxon>Esociformes</taxon>
        <taxon>Umbridae</taxon>
        <taxon>Dallia</taxon>
    </lineage>
</organism>
<dbReference type="EMBL" id="CM055758">
    <property type="protein sequence ID" value="KAJ7987943.1"/>
    <property type="molecule type" value="Genomic_DNA"/>
</dbReference>
<gene>
    <name evidence="1" type="ORF">DPEC_G00318480</name>
</gene>